<dbReference type="InterPro" id="IPR036565">
    <property type="entry name" value="Mur-like_cat_sf"/>
</dbReference>
<dbReference type="InterPro" id="IPR004101">
    <property type="entry name" value="Mur_ligase_C"/>
</dbReference>
<dbReference type="InterPro" id="IPR036615">
    <property type="entry name" value="Mur_ligase_C_dom_sf"/>
</dbReference>
<dbReference type="HAMAP" id="MF_00208">
    <property type="entry name" value="MurE"/>
    <property type="match status" value="1"/>
</dbReference>
<dbReference type="Pfam" id="PF08245">
    <property type="entry name" value="Mur_ligase_M"/>
    <property type="match status" value="1"/>
</dbReference>
<feature type="binding site" evidence="3">
    <location>
        <position position="208"/>
    </location>
    <ligand>
        <name>UDP-N-acetyl-alpha-D-muramoyl-L-alanyl-D-glutamate</name>
        <dbReference type="ChEBI" id="CHEBI:83900"/>
    </ligand>
</feature>
<dbReference type="Gene3D" id="3.90.190.20">
    <property type="entry name" value="Mur ligase, C-terminal domain"/>
    <property type="match status" value="1"/>
</dbReference>
<comment type="cofactor">
    <cofactor evidence="3">
        <name>Mg(2+)</name>
        <dbReference type="ChEBI" id="CHEBI:18420"/>
    </cofactor>
</comment>
<keyword evidence="3" id="KW-0460">Magnesium</keyword>
<dbReference type="GO" id="GO:0000287">
    <property type="term" value="F:magnesium ion binding"/>
    <property type="evidence" value="ECO:0007669"/>
    <property type="project" value="UniProtKB-UniRule"/>
</dbReference>
<feature type="binding site" evidence="3">
    <location>
        <position position="46"/>
    </location>
    <ligand>
        <name>UDP-N-acetyl-alpha-D-muramoyl-L-alanyl-D-glutamate</name>
        <dbReference type="ChEBI" id="CHEBI:83900"/>
    </ligand>
</feature>
<organism evidence="8 9">
    <name type="scientific">Limosilactobacillus fastidiosus</name>
    <dbReference type="NCBI Taxonomy" id="2759855"/>
    <lineage>
        <taxon>Bacteria</taxon>
        <taxon>Bacillati</taxon>
        <taxon>Bacillota</taxon>
        <taxon>Bacilli</taxon>
        <taxon>Lactobacillales</taxon>
        <taxon>Lactobacillaceae</taxon>
        <taxon>Limosilactobacillus</taxon>
    </lineage>
</organism>
<reference evidence="9 10" key="1">
    <citation type="submission" date="2020-07" db="EMBL/GenBank/DDBJ databases">
        <title>Description of Limosilactobacillus balticus sp. nov., Limosilactobacillus agrestis sp. nov., Limosilactobacillus albertensis sp. nov., Limosilactobacillus rudii sp. nov., Limosilactobacillus fastidiosus sp. nov., five novel Limosilactobacillus species isolated from the vertebrate gastrointestinal tract, and proposal of 6 subspecies of Limosilactobacillus reuteri adapted to the gastrointestinal tract of specific vertebrate hosts.</title>
        <authorList>
            <person name="Li F."/>
            <person name="Cheng C."/>
            <person name="Zheng J."/>
            <person name="Quevedo R.M."/>
            <person name="Li J."/>
            <person name="Roos S."/>
            <person name="Gaenzle M.G."/>
            <person name="Walter J."/>
        </authorList>
    </citation>
    <scope>NUCLEOTIDE SEQUENCE [LARGE SCALE GENOMIC DNA]</scope>
    <source>
        <strain evidence="8 9">WF-MA3-C</strain>
        <strain evidence="7 10">WF-MO7-1</strain>
    </source>
</reference>
<proteinExistence type="inferred from homology"/>
<dbReference type="Proteomes" id="UP000544052">
    <property type="component" value="Unassembled WGS sequence"/>
</dbReference>
<comment type="similarity">
    <text evidence="2 3">Belongs to the MurCDEF family. MurE subfamily.</text>
</comment>
<keyword evidence="3" id="KW-0067">ATP-binding</keyword>
<dbReference type="InterPro" id="IPR013221">
    <property type="entry name" value="Mur_ligase_cen"/>
</dbReference>
<keyword evidence="3 4" id="KW-0133">Cell shape</keyword>
<comment type="PTM">
    <text evidence="3">Carboxylation is probably crucial for Mg(2+) binding and, consequently, for the gamma-phosphate positioning of ATP.</text>
</comment>
<feature type="domain" description="Mur ligase central" evidence="6">
    <location>
        <begin position="128"/>
        <end position="332"/>
    </location>
</feature>
<name>A0A7W3TYS3_9LACO</name>
<evidence type="ECO:0000313" key="10">
    <source>
        <dbReference type="Proteomes" id="UP000544052"/>
    </source>
</evidence>
<comment type="subcellular location">
    <subcellularLocation>
        <location evidence="3 4">Cytoplasm</location>
    </subcellularLocation>
</comment>
<evidence type="ECO:0000313" key="8">
    <source>
        <dbReference type="EMBL" id="MBB1085520.1"/>
    </source>
</evidence>
<dbReference type="InterPro" id="IPR005761">
    <property type="entry name" value="UDP-N-AcMur-Glu-dNH2Pim_ligase"/>
</dbReference>
<dbReference type="GO" id="GO:0005737">
    <property type="term" value="C:cytoplasm"/>
    <property type="evidence" value="ECO:0007669"/>
    <property type="project" value="UniProtKB-SubCell"/>
</dbReference>
<dbReference type="PANTHER" id="PTHR23135">
    <property type="entry name" value="MUR LIGASE FAMILY MEMBER"/>
    <property type="match status" value="1"/>
</dbReference>
<keyword evidence="3 4" id="KW-0573">Peptidoglycan synthesis</keyword>
<dbReference type="GO" id="GO:0005524">
    <property type="term" value="F:ATP binding"/>
    <property type="evidence" value="ECO:0007669"/>
    <property type="project" value="UniProtKB-UniRule"/>
</dbReference>
<dbReference type="SUPFAM" id="SSF53623">
    <property type="entry name" value="MurD-like peptide ligases, catalytic domain"/>
    <property type="match status" value="1"/>
</dbReference>
<dbReference type="UniPathway" id="UPA00219"/>
<dbReference type="Proteomes" id="UP000518255">
    <property type="component" value="Unassembled WGS sequence"/>
</dbReference>
<comment type="pathway">
    <text evidence="1 3 4">Cell wall biogenesis; peptidoglycan biosynthesis.</text>
</comment>
<feature type="binding site" evidence="3">
    <location>
        <begin position="173"/>
        <end position="174"/>
    </location>
    <ligand>
        <name>UDP-N-acetyl-alpha-D-muramoyl-L-alanyl-D-glutamate</name>
        <dbReference type="ChEBI" id="CHEBI:83900"/>
    </ligand>
</feature>
<dbReference type="GO" id="GO:0016881">
    <property type="term" value="F:acid-amino acid ligase activity"/>
    <property type="evidence" value="ECO:0007669"/>
    <property type="project" value="UniProtKB-UniRule"/>
</dbReference>
<keyword evidence="3 4" id="KW-0961">Cell wall biogenesis/degradation</keyword>
<dbReference type="EMBL" id="JACIUY010000044">
    <property type="protein sequence ID" value="MBB1085520.1"/>
    <property type="molecule type" value="Genomic_DNA"/>
</dbReference>
<dbReference type="Gene3D" id="3.40.1190.10">
    <property type="entry name" value="Mur-like, catalytic domain"/>
    <property type="match status" value="1"/>
</dbReference>
<dbReference type="SUPFAM" id="SSF63418">
    <property type="entry name" value="MurE/MurF N-terminal domain"/>
    <property type="match status" value="1"/>
</dbReference>
<evidence type="ECO:0000313" key="7">
    <source>
        <dbReference type="EMBL" id="MBB1062529.1"/>
    </source>
</evidence>
<dbReference type="Pfam" id="PF02875">
    <property type="entry name" value="Mur_ligase_C"/>
    <property type="match status" value="1"/>
</dbReference>
<dbReference type="EC" id="6.3.2.-" evidence="3"/>
<dbReference type="GO" id="GO:0071555">
    <property type="term" value="P:cell wall organization"/>
    <property type="evidence" value="ECO:0007669"/>
    <property type="project" value="UniProtKB-KW"/>
</dbReference>
<feature type="domain" description="Mur ligase C-terminal" evidence="5">
    <location>
        <begin position="354"/>
        <end position="482"/>
    </location>
</feature>
<evidence type="ECO:0000313" key="9">
    <source>
        <dbReference type="Proteomes" id="UP000518255"/>
    </source>
</evidence>
<keyword evidence="10" id="KW-1185">Reference proteome</keyword>
<dbReference type="EMBL" id="JACIUZ010000019">
    <property type="protein sequence ID" value="MBB1062529.1"/>
    <property type="molecule type" value="Genomic_DNA"/>
</dbReference>
<evidence type="ECO:0000256" key="4">
    <source>
        <dbReference type="RuleBase" id="RU004135"/>
    </source>
</evidence>
<comment type="caution">
    <text evidence="8">The sequence shown here is derived from an EMBL/GenBank/DDBJ whole genome shotgun (WGS) entry which is preliminary data.</text>
</comment>
<comment type="caution">
    <text evidence="3">Lacks conserved residue(s) required for the propagation of feature annotation.</text>
</comment>
<comment type="function">
    <text evidence="3">Catalyzes the addition of an amino acid to the nucleotide precursor UDP-N-acetylmuramoyl-L-alanyl-D-glutamate (UMAG) in the biosynthesis of bacterial cell-wall peptidoglycan.</text>
</comment>
<gene>
    <name evidence="3 8" type="primary">murE</name>
    <name evidence="8" type="ORF">H5R63_01745</name>
    <name evidence="7" type="ORF">H5R64_01725</name>
</gene>
<evidence type="ECO:0000259" key="5">
    <source>
        <dbReference type="Pfam" id="PF02875"/>
    </source>
</evidence>
<keyword evidence="3 4" id="KW-0131">Cell cycle</keyword>
<dbReference type="SUPFAM" id="SSF53244">
    <property type="entry name" value="MurD-like peptide ligases, peptide-binding domain"/>
    <property type="match status" value="1"/>
</dbReference>
<dbReference type="AlphaFoldDB" id="A0A7W3TYS3"/>
<dbReference type="InterPro" id="IPR035911">
    <property type="entry name" value="MurE/MurF_N"/>
</dbReference>
<protein>
    <recommendedName>
        <fullName evidence="3">UDP-N-acetylmuramyl-tripeptide synthetase</fullName>
        <ecNumber evidence="3">6.3.2.-</ecNumber>
    </recommendedName>
    <alternativeName>
        <fullName evidence="3">UDP-MurNAc-tripeptide synthetase</fullName>
    </alternativeName>
</protein>
<keyword evidence="3" id="KW-0436">Ligase</keyword>
<keyword evidence="3" id="KW-0963">Cytoplasm</keyword>
<sequence length="512" mass="57792">MLTLKEITDLLKENNLYKEIIVNGNWYYTVPENVKNTEITDLSYDSRKISDGTLFFCKGLKFNPEYLASAIEKGATAAISELVYTDELDQQAQSTPQIIVTDVQKAMAVIARHFYDCPDEKLELIGFTGTKGKTTSVYFTRHILAHEFGPVVGQFSSIDECVDGKNFIEAHLTTPESLDLFRMMREAVDNGMKYLAMEVSSQAYKKSRVYGLHFNIGVFLNISPDHISPVEHPTFDDYLWCKSQIIVNSDTVILNRDMKYYELLAQKAHELGKKLITFGSDESDADYRYHGKDHGYFDVSSHNDTLPAVNGEFRVMIPGHFNYSNALAAITVSAQLKDDSADFAQGLKETRVPGRMEFLKNNAGLVACVDYAHNYLSLSESFKFMKHEYPDGRLIVVIGAAGGKAESRRKDVGRALSEYADVAILTSEDNFFEDPHHIDEAIKKHITNPNVKVIINVDRVAAIKQAFEMAKPGDAMFMAAKGREQFMHEKGQDIPYIGDYQLSQKLMEEYDK</sequence>
<evidence type="ECO:0000259" key="6">
    <source>
        <dbReference type="Pfam" id="PF08245"/>
    </source>
</evidence>
<evidence type="ECO:0000256" key="3">
    <source>
        <dbReference type="HAMAP-Rule" id="MF_00208"/>
    </source>
</evidence>
<keyword evidence="3 4" id="KW-0132">Cell division</keyword>
<accession>A0A7W3TYS3</accession>
<feature type="binding site" evidence="3">
    <location>
        <begin position="129"/>
        <end position="135"/>
    </location>
    <ligand>
        <name>ATP</name>
        <dbReference type="ChEBI" id="CHEBI:30616"/>
    </ligand>
</feature>
<dbReference type="NCBIfam" id="TIGR01085">
    <property type="entry name" value="murE"/>
    <property type="match status" value="1"/>
</dbReference>
<dbReference type="PANTHER" id="PTHR23135:SF4">
    <property type="entry name" value="UDP-N-ACETYLMURAMOYL-L-ALANYL-D-GLUTAMATE--2,6-DIAMINOPIMELATE LIGASE MURE HOMOLOG, CHLOROPLASTIC"/>
    <property type="match status" value="1"/>
</dbReference>
<dbReference type="RefSeq" id="WP_182580438.1">
    <property type="nucleotide sequence ID" value="NZ_JACIUY010000044.1"/>
</dbReference>
<evidence type="ECO:0000256" key="2">
    <source>
        <dbReference type="ARBA" id="ARBA00005898"/>
    </source>
</evidence>
<dbReference type="GO" id="GO:0009252">
    <property type="term" value="P:peptidoglycan biosynthetic process"/>
    <property type="evidence" value="ECO:0007669"/>
    <property type="project" value="UniProtKB-UniRule"/>
</dbReference>
<evidence type="ECO:0000256" key="1">
    <source>
        <dbReference type="ARBA" id="ARBA00004752"/>
    </source>
</evidence>
<keyword evidence="3" id="KW-0547">Nucleotide-binding</keyword>
<dbReference type="Gene3D" id="3.40.1390.10">
    <property type="entry name" value="MurE/MurF, N-terminal domain"/>
    <property type="match status" value="1"/>
</dbReference>
<dbReference type="GO" id="GO:0008360">
    <property type="term" value="P:regulation of cell shape"/>
    <property type="evidence" value="ECO:0007669"/>
    <property type="project" value="UniProtKB-KW"/>
</dbReference>
<dbReference type="GO" id="GO:0051301">
    <property type="term" value="P:cell division"/>
    <property type="evidence" value="ECO:0007669"/>
    <property type="project" value="UniProtKB-KW"/>
</dbReference>
<feature type="binding site" evidence="3">
    <location>
        <position position="200"/>
    </location>
    <ligand>
        <name>UDP-N-acetyl-alpha-D-muramoyl-L-alanyl-D-glutamate</name>
        <dbReference type="ChEBI" id="CHEBI:83900"/>
    </ligand>
</feature>
<feature type="modified residue" description="N6-carboxylysine" evidence="3">
    <location>
        <position position="242"/>
    </location>
</feature>